<feature type="transmembrane region" description="Helical" evidence="6">
    <location>
        <begin position="215"/>
        <end position="239"/>
    </location>
</feature>
<comment type="caution">
    <text evidence="8">The sequence shown here is derived from an EMBL/GenBank/DDBJ whole genome shotgun (WGS) entry which is preliminary data.</text>
</comment>
<comment type="subcellular location">
    <subcellularLocation>
        <location evidence="1">Cell membrane</location>
        <topology evidence="1">Multi-pass membrane protein</topology>
    </subcellularLocation>
</comment>
<dbReference type="PANTHER" id="PTHR23531:SF1">
    <property type="entry name" value="QUINOLENE RESISTANCE PROTEIN NORA"/>
    <property type="match status" value="1"/>
</dbReference>
<dbReference type="InterPro" id="IPR036259">
    <property type="entry name" value="MFS_trans_sf"/>
</dbReference>
<feature type="transmembrane region" description="Helical" evidence="6">
    <location>
        <begin position="279"/>
        <end position="296"/>
    </location>
</feature>
<dbReference type="InterPro" id="IPR020846">
    <property type="entry name" value="MFS_dom"/>
</dbReference>
<feature type="transmembrane region" description="Helical" evidence="6">
    <location>
        <begin position="140"/>
        <end position="161"/>
    </location>
</feature>
<evidence type="ECO:0000256" key="2">
    <source>
        <dbReference type="ARBA" id="ARBA00022448"/>
    </source>
</evidence>
<dbReference type="Gene3D" id="1.20.1250.20">
    <property type="entry name" value="MFS general substrate transporter like domains"/>
    <property type="match status" value="1"/>
</dbReference>
<evidence type="ECO:0000256" key="3">
    <source>
        <dbReference type="ARBA" id="ARBA00022692"/>
    </source>
</evidence>
<keyword evidence="2" id="KW-0813">Transport</keyword>
<keyword evidence="3 6" id="KW-0812">Transmembrane</keyword>
<feature type="transmembrane region" description="Helical" evidence="6">
    <location>
        <begin position="81"/>
        <end position="104"/>
    </location>
</feature>
<feature type="transmembrane region" description="Helical" evidence="6">
    <location>
        <begin position="15"/>
        <end position="37"/>
    </location>
</feature>
<dbReference type="PROSITE" id="PS50850">
    <property type="entry name" value="MFS"/>
    <property type="match status" value="1"/>
</dbReference>
<feature type="transmembrane region" description="Helical" evidence="6">
    <location>
        <begin position="245"/>
        <end position="267"/>
    </location>
</feature>
<gene>
    <name evidence="8" type="ORF">I3V53_04680</name>
</gene>
<evidence type="ECO:0000256" key="1">
    <source>
        <dbReference type="ARBA" id="ARBA00004651"/>
    </source>
</evidence>
<dbReference type="AlphaFoldDB" id="A0A8I1BCB4"/>
<evidence type="ECO:0000313" key="8">
    <source>
        <dbReference type="EMBL" id="MBF9303382.1"/>
    </source>
</evidence>
<dbReference type="PANTHER" id="PTHR23531">
    <property type="entry name" value="QUINOLENE RESISTANCE PROTEIN NORA"/>
    <property type="match status" value="1"/>
</dbReference>
<dbReference type="InterPro" id="IPR011701">
    <property type="entry name" value="MFS"/>
</dbReference>
<evidence type="ECO:0000256" key="4">
    <source>
        <dbReference type="ARBA" id="ARBA00022989"/>
    </source>
</evidence>
<sequence>MSNQSTNNRLWTKDFIFITFVNLFMYLIHYMLVVTITEYTIDKYHASESIGGLAAGIFIIGMLAGRLGSGRIIDHLQPKKVLLYGVIFSIITIALYFTITSLWILMLIRFIHGIAFGFSSTATGTISSRIIPENRKGEGIGYYGLSVTLASAIGPFIGLVFNNHLGFKSIFAISLLSILIAFVLSIFIKRLPVLNHNLEAKDQPSGMHAYLQKEALPISLVVILIGVAYSSVLSFLSIYSEKINLVTTSSFFFIVFAIVTFITRPFTGKIYDNYGENKVMYPVLLSFTFGLIILGFTHTSIILLIAAAFIGFGYGTIVPTAQAIAIQQSPANKMGLATSTFYIFADFGAGMGPFILGIIIPFIGYRQLYMAMGMLVIIALILYYYVHGRMHKNPFNKREY</sequence>
<feature type="transmembrane region" description="Helical" evidence="6">
    <location>
        <begin position="302"/>
        <end position="321"/>
    </location>
</feature>
<proteinExistence type="predicted"/>
<feature type="domain" description="Major facilitator superfamily (MFS) profile" evidence="7">
    <location>
        <begin position="15"/>
        <end position="391"/>
    </location>
</feature>
<protein>
    <submittedName>
        <fullName evidence="8">MFS transporter</fullName>
    </submittedName>
</protein>
<accession>A0A8I1BCB4</accession>
<feature type="transmembrane region" description="Helical" evidence="6">
    <location>
        <begin position="167"/>
        <end position="188"/>
    </location>
</feature>
<dbReference type="RefSeq" id="WP_002485991.1">
    <property type="nucleotide sequence ID" value="NZ_AP038759.1"/>
</dbReference>
<feature type="transmembrane region" description="Helical" evidence="6">
    <location>
        <begin position="341"/>
        <end position="363"/>
    </location>
</feature>
<evidence type="ECO:0000313" key="9">
    <source>
        <dbReference type="Proteomes" id="UP000622362"/>
    </source>
</evidence>
<dbReference type="EMBL" id="JADPYN010000006">
    <property type="protein sequence ID" value="MBF9303382.1"/>
    <property type="molecule type" value="Genomic_DNA"/>
</dbReference>
<dbReference type="GO" id="GO:0022857">
    <property type="term" value="F:transmembrane transporter activity"/>
    <property type="evidence" value="ECO:0007669"/>
    <property type="project" value="InterPro"/>
</dbReference>
<feature type="transmembrane region" description="Helical" evidence="6">
    <location>
        <begin position="110"/>
        <end position="128"/>
    </location>
</feature>
<dbReference type="GO" id="GO:0005886">
    <property type="term" value="C:plasma membrane"/>
    <property type="evidence" value="ECO:0007669"/>
    <property type="project" value="UniProtKB-SubCell"/>
</dbReference>
<dbReference type="Pfam" id="PF07690">
    <property type="entry name" value="MFS_1"/>
    <property type="match status" value="1"/>
</dbReference>
<dbReference type="SUPFAM" id="SSF103473">
    <property type="entry name" value="MFS general substrate transporter"/>
    <property type="match status" value="1"/>
</dbReference>
<feature type="transmembrane region" description="Helical" evidence="6">
    <location>
        <begin position="49"/>
        <end position="69"/>
    </location>
</feature>
<evidence type="ECO:0000256" key="5">
    <source>
        <dbReference type="ARBA" id="ARBA00023136"/>
    </source>
</evidence>
<feature type="transmembrane region" description="Helical" evidence="6">
    <location>
        <begin position="369"/>
        <end position="386"/>
    </location>
</feature>
<evidence type="ECO:0000256" key="6">
    <source>
        <dbReference type="SAM" id="Phobius"/>
    </source>
</evidence>
<dbReference type="InterPro" id="IPR052714">
    <property type="entry name" value="MFS_Exporter"/>
</dbReference>
<keyword evidence="5 6" id="KW-0472">Membrane</keyword>
<name>A0A8I1BCB4_STAEP</name>
<dbReference type="Proteomes" id="UP000622362">
    <property type="component" value="Unassembled WGS sequence"/>
</dbReference>
<evidence type="ECO:0000259" key="7">
    <source>
        <dbReference type="PROSITE" id="PS50850"/>
    </source>
</evidence>
<keyword evidence="4 6" id="KW-1133">Transmembrane helix</keyword>
<dbReference type="CDD" id="cd17489">
    <property type="entry name" value="MFS_YfcJ_like"/>
    <property type="match status" value="1"/>
</dbReference>
<organism evidence="8 9">
    <name type="scientific">Staphylococcus epidermidis</name>
    <dbReference type="NCBI Taxonomy" id="1282"/>
    <lineage>
        <taxon>Bacteria</taxon>
        <taxon>Bacillati</taxon>
        <taxon>Bacillota</taxon>
        <taxon>Bacilli</taxon>
        <taxon>Bacillales</taxon>
        <taxon>Staphylococcaceae</taxon>
        <taxon>Staphylococcus</taxon>
    </lineage>
</organism>
<reference evidence="8" key="1">
    <citation type="submission" date="2020-11" db="EMBL/GenBank/DDBJ databases">
        <title>Molecular epidemiology and genomic profiles of multidrug-resistant bacteria collected from clinical sources in South Africa.</title>
        <authorList>
            <person name="Asante J."/>
            <person name="Amoako D.G."/>
        </authorList>
    </citation>
    <scope>NUCLEOTIDE SEQUENCE</scope>
    <source>
        <strain evidence="8">C68</strain>
    </source>
</reference>